<evidence type="ECO:0000256" key="1">
    <source>
        <dbReference type="ARBA" id="ARBA00010815"/>
    </source>
</evidence>
<protein>
    <submittedName>
        <fullName evidence="6">Cyclopropane-fatty-acyl-phospholipid synthase</fullName>
    </submittedName>
</protein>
<dbReference type="Pfam" id="PF02353">
    <property type="entry name" value="CMAS"/>
    <property type="match status" value="1"/>
</dbReference>
<keyword evidence="2" id="KW-0489">Methyltransferase</keyword>
<dbReference type="PANTHER" id="PTHR43667">
    <property type="entry name" value="CYCLOPROPANE-FATTY-ACYL-PHOSPHOLIPID SYNTHASE"/>
    <property type="match status" value="1"/>
</dbReference>
<dbReference type="AlphaFoldDB" id="A0A542XG10"/>
<keyword evidence="7" id="KW-1185">Reference proteome</keyword>
<name>A0A542XG10_9MICO</name>
<evidence type="ECO:0000313" key="7">
    <source>
        <dbReference type="Proteomes" id="UP000318336"/>
    </source>
</evidence>
<dbReference type="PIRSF" id="PIRSF003085">
    <property type="entry name" value="CMAS"/>
    <property type="match status" value="1"/>
</dbReference>
<evidence type="ECO:0000313" key="6">
    <source>
        <dbReference type="EMBL" id="TQL34757.1"/>
    </source>
</evidence>
<evidence type="ECO:0000256" key="5">
    <source>
        <dbReference type="ARBA" id="ARBA00023098"/>
    </source>
</evidence>
<dbReference type="Proteomes" id="UP000318336">
    <property type="component" value="Unassembled WGS sequence"/>
</dbReference>
<comment type="similarity">
    <text evidence="1">Belongs to the CFA/CMAS family.</text>
</comment>
<dbReference type="Gene3D" id="3.40.50.150">
    <property type="entry name" value="Vaccinia Virus protein VP39"/>
    <property type="match status" value="1"/>
</dbReference>
<evidence type="ECO:0000256" key="3">
    <source>
        <dbReference type="ARBA" id="ARBA00022679"/>
    </source>
</evidence>
<reference evidence="6 7" key="1">
    <citation type="submission" date="2019-06" db="EMBL/GenBank/DDBJ databases">
        <title>Sequencing the genomes of 1000 actinobacteria strains.</title>
        <authorList>
            <person name="Klenk H.-P."/>
        </authorList>
    </citation>
    <scope>NUCLEOTIDE SEQUENCE [LARGE SCALE GENOMIC DNA]</scope>
    <source>
        <strain evidence="6 7">DSM 24617</strain>
    </source>
</reference>
<dbReference type="InterPro" id="IPR050723">
    <property type="entry name" value="CFA/CMAS"/>
</dbReference>
<proteinExistence type="inferred from homology"/>
<evidence type="ECO:0000256" key="2">
    <source>
        <dbReference type="ARBA" id="ARBA00022603"/>
    </source>
</evidence>
<keyword evidence="4" id="KW-0949">S-adenosyl-L-methionine</keyword>
<gene>
    <name evidence="6" type="ORF">FB554_2936</name>
</gene>
<keyword evidence="3" id="KW-0808">Transferase</keyword>
<dbReference type="PANTHER" id="PTHR43667:SF1">
    <property type="entry name" value="CYCLOPROPANE-FATTY-ACYL-PHOSPHOLIPID SYNTHASE"/>
    <property type="match status" value="1"/>
</dbReference>
<dbReference type="SUPFAM" id="SSF53335">
    <property type="entry name" value="S-adenosyl-L-methionine-dependent methyltransferases"/>
    <property type="match status" value="1"/>
</dbReference>
<dbReference type="RefSeq" id="WP_142007115.1">
    <property type="nucleotide sequence ID" value="NZ_CAJTBP010000001.1"/>
</dbReference>
<sequence length="444" mass="48812">MRRPTSAPARPVAPALVALLEDALGAPPPVRIVAWDGSSAGPDIGAPTVTLHSPRALQRLVRHPGELGAAQAYVTGELSIDWPVERALRHVWEQARRRPTRRIRLSPSMIRDAVGILRAADAFGRPPAPPATQIAVTGRLHSRRRDAAVIHHHYDIPTDFYELILDDAMAYSCGYVTGASLDAHETPAYTLEDAQGDKLDLVCRKLGLDQRPGMRLLDVGCGWGALSLHAAEHYDARVTGVTIAREQQQFVEKRAADRGLTDRVTIRLQDYRDVADRPYDAVASLEMGEHAGDRGYPAFVETLRRNAAPHARILVQQMTRRGKHPGGGPFIEAFIAPDMTMRPVGETVELLERGGLEVRDVHALREHYVWTVRAWQGRFVAAREELVRLVGEEVVRVWELYLAGGLLAFEEGRMGVDQILAVPATGAPATVPAVRPATWSDPRG</sequence>
<dbReference type="GO" id="GO:0008610">
    <property type="term" value="P:lipid biosynthetic process"/>
    <property type="evidence" value="ECO:0007669"/>
    <property type="project" value="InterPro"/>
</dbReference>
<dbReference type="GO" id="GO:0032259">
    <property type="term" value="P:methylation"/>
    <property type="evidence" value="ECO:0007669"/>
    <property type="project" value="UniProtKB-KW"/>
</dbReference>
<dbReference type="InterPro" id="IPR003333">
    <property type="entry name" value="CMAS"/>
</dbReference>
<dbReference type="InterPro" id="IPR029063">
    <property type="entry name" value="SAM-dependent_MTases_sf"/>
</dbReference>
<evidence type="ECO:0000256" key="4">
    <source>
        <dbReference type="ARBA" id="ARBA00022691"/>
    </source>
</evidence>
<organism evidence="6 7">
    <name type="scientific">Barrientosiimonas humi</name>
    <dbReference type="NCBI Taxonomy" id="999931"/>
    <lineage>
        <taxon>Bacteria</taxon>
        <taxon>Bacillati</taxon>
        <taxon>Actinomycetota</taxon>
        <taxon>Actinomycetes</taxon>
        <taxon>Micrococcales</taxon>
        <taxon>Dermacoccaceae</taxon>
        <taxon>Barrientosiimonas</taxon>
    </lineage>
</organism>
<dbReference type="CDD" id="cd02440">
    <property type="entry name" value="AdoMet_MTases"/>
    <property type="match status" value="1"/>
</dbReference>
<dbReference type="GO" id="GO:0008168">
    <property type="term" value="F:methyltransferase activity"/>
    <property type="evidence" value="ECO:0007669"/>
    <property type="project" value="UniProtKB-KW"/>
</dbReference>
<keyword evidence="5" id="KW-0443">Lipid metabolism</keyword>
<accession>A0A542XG10</accession>
<dbReference type="OrthoDB" id="9782855at2"/>
<comment type="caution">
    <text evidence="6">The sequence shown here is derived from an EMBL/GenBank/DDBJ whole genome shotgun (WGS) entry which is preliminary data.</text>
</comment>
<dbReference type="EMBL" id="VFOK01000001">
    <property type="protein sequence ID" value="TQL34757.1"/>
    <property type="molecule type" value="Genomic_DNA"/>
</dbReference>